<accession>A0A194S588</accession>
<dbReference type="Pfam" id="PF09962">
    <property type="entry name" value="DUF2196"/>
    <property type="match status" value="1"/>
</dbReference>
<gene>
    <name evidence="3" type="ORF">RHOBADRAFT_43328</name>
</gene>
<dbReference type="EMBL" id="KQ474077">
    <property type="protein sequence ID" value="KPV75898.1"/>
    <property type="molecule type" value="Genomic_DNA"/>
</dbReference>
<dbReference type="SUPFAM" id="SSF46934">
    <property type="entry name" value="UBA-like"/>
    <property type="match status" value="1"/>
</dbReference>
<proteinExistence type="predicted"/>
<dbReference type="InterPro" id="IPR009060">
    <property type="entry name" value="UBA-like_sf"/>
</dbReference>
<dbReference type="GeneID" id="28974655"/>
<dbReference type="AlphaFoldDB" id="A0A194S588"/>
<dbReference type="OMA" id="IPRQKAI"/>
<name>A0A194S588_RHOGW</name>
<evidence type="ECO:0000313" key="3">
    <source>
        <dbReference type="EMBL" id="KPV75898.1"/>
    </source>
</evidence>
<dbReference type="Gene3D" id="1.10.8.10">
    <property type="entry name" value="DNA helicase RuvA subunit, C-terminal domain"/>
    <property type="match status" value="1"/>
</dbReference>
<organism evidence="3 4">
    <name type="scientific">Rhodotorula graminis (strain WP1)</name>
    <dbReference type="NCBI Taxonomy" id="578459"/>
    <lineage>
        <taxon>Eukaryota</taxon>
        <taxon>Fungi</taxon>
        <taxon>Dikarya</taxon>
        <taxon>Basidiomycota</taxon>
        <taxon>Pucciniomycotina</taxon>
        <taxon>Microbotryomycetes</taxon>
        <taxon>Sporidiobolales</taxon>
        <taxon>Sporidiobolaceae</taxon>
        <taxon>Rhodotorula</taxon>
    </lineage>
</organism>
<dbReference type="InterPro" id="IPR019240">
    <property type="entry name" value="DUF2196"/>
</dbReference>
<dbReference type="Proteomes" id="UP000053890">
    <property type="component" value="Unassembled WGS sequence"/>
</dbReference>
<feature type="compositionally biased region" description="Pro residues" evidence="1">
    <location>
        <begin position="55"/>
        <end position="70"/>
    </location>
</feature>
<reference evidence="3 4" key="1">
    <citation type="journal article" date="2015" name="Front. Microbiol.">
        <title>Genome sequence of the plant growth promoting endophytic yeast Rhodotorula graminis WP1.</title>
        <authorList>
            <person name="Firrincieli A."/>
            <person name="Otillar R."/>
            <person name="Salamov A."/>
            <person name="Schmutz J."/>
            <person name="Khan Z."/>
            <person name="Redman R.S."/>
            <person name="Fleck N.D."/>
            <person name="Lindquist E."/>
            <person name="Grigoriev I.V."/>
            <person name="Doty S.L."/>
        </authorList>
    </citation>
    <scope>NUCLEOTIDE SEQUENCE [LARGE SCALE GENOMIC DNA]</scope>
    <source>
        <strain evidence="3 4">WP1</strain>
    </source>
</reference>
<feature type="domain" description="UBA" evidence="2">
    <location>
        <begin position="1"/>
        <end position="40"/>
    </location>
</feature>
<evidence type="ECO:0000259" key="2">
    <source>
        <dbReference type="PROSITE" id="PS50030"/>
    </source>
</evidence>
<dbReference type="PANTHER" id="PTHR40069">
    <property type="entry name" value="YWBE PROTEIN"/>
    <property type="match status" value="1"/>
</dbReference>
<keyword evidence="4" id="KW-1185">Reference proteome</keyword>
<protein>
    <recommendedName>
        <fullName evidence="2">UBA domain-containing protein</fullName>
    </recommendedName>
</protein>
<dbReference type="OrthoDB" id="20105at2759"/>
<dbReference type="PROSITE" id="PS50030">
    <property type="entry name" value="UBA"/>
    <property type="match status" value="1"/>
</dbReference>
<dbReference type="InterPro" id="IPR015940">
    <property type="entry name" value="UBA"/>
</dbReference>
<feature type="region of interest" description="Disordered" evidence="1">
    <location>
        <begin position="49"/>
        <end position="126"/>
    </location>
</feature>
<evidence type="ECO:0000256" key="1">
    <source>
        <dbReference type="SAM" id="MobiDB-lite"/>
    </source>
</evidence>
<dbReference type="PANTHER" id="PTHR40069:SF1">
    <property type="entry name" value="YWBE PROTEIN"/>
    <property type="match status" value="1"/>
</dbReference>
<dbReference type="RefSeq" id="XP_018271947.1">
    <property type="nucleotide sequence ID" value="XM_018414207.1"/>
</dbReference>
<sequence length="151" mass="16008">MPDPALNSLLALGIDKQKAAFALREHGGEVEAAADWCLSEGASWTPASLLETAFAPPPAAARRSPSPPPSSSSSRTRRTDDPSKPPGWKPVPHRALTPGTPVRITLKQDQGTGVTQEGVVAERLTRGDHPRGVKVRLEDGRVGRVVCVVKP</sequence>
<evidence type="ECO:0000313" key="4">
    <source>
        <dbReference type="Proteomes" id="UP000053890"/>
    </source>
</evidence>